<dbReference type="Proteomes" id="UP001275932">
    <property type="component" value="Unassembled WGS sequence"/>
</dbReference>
<reference evidence="3 4" key="1">
    <citation type="submission" date="2022-03" db="EMBL/GenBank/DDBJ databases">
        <title>Novel taxa within the pig intestine.</title>
        <authorList>
            <person name="Wylensek D."/>
            <person name="Bishof K."/>
            <person name="Afrizal A."/>
            <person name="Clavel T."/>
        </authorList>
    </citation>
    <scope>NUCLEOTIDE SEQUENCE [LARGE SCALE GENOMIC DNA]</scope>
    <source>
        <strain evidence="3 4">CLA-KB-P66</strain>
    </source>
</reference>
<feature type="chain" id="PRO_5046629781" evidence="2">
    <location>
        <begin position="23"/>
        <end position="490"/>
    </location>
</feature>
<keyword evidence="4" id="KW-1185">Reference proteome</keyword>
<feature type="transmembrane region" description="Helical" evidence="1">
    <location>
        <begin position="469"/>
        <end position="486"/>
    </location>
</feature>
<evidence type="ECO:0000313" key="3">
    <source>
        <dbReference type="EMBL" id="MDX8415473.1"/>
    </source>
</evidence>
<evidence type="ECO:0000256" key="2">
    <source>
        <dbReference type="SAM" id="SignalP"/>
    </source>
</evidence>
<keyword evidence="1" id="KW-1133">Transmembrane helix</keyword>
<keyword evidence="2" id="KW-0732">Signal</keyword>
<name>A0ABU4WFY4_9BACT</name>
<sequence>MKLKTLFYASLIFTGVSTGLFAADIWRAPTEDAPDGDWTDGTTWASGNVPTSSDTAKIDKLESNTYSNSDVSVGRLDLFTGNVIVSGGTFSTSVSMVRAGTLTISGTANFQTTSAFNSGDGQDHRYISENKTVINVYDDAKVTDKNWGVLIGEEANTIDSVANFYGNSVITTGNNNGVKIGNSRTWAESATAKSTLNVFENSTVNASTLYLYKNAELNVYGDAIFNASNKAYLGDTKTNTVAKVNLKGNSVMNLKSYSFISNAAIVTVSENATLNFTQDLFVGTADNRSSTNTTSGHLILKDTAKLNAPSCTLIMYGNDSTIELHGSNIKPADGQSYMVNRLGITEQADSIGTGGTIKFVADQNGISTFKAGWIEYNNSTAQTGYALELDFTNFAPADGEGTYSFNVISSVNNWNGREASIMQNYFTEAEIGNEDLVKIIKANDADSYEFFIADGGRTFGITYNYVPEPSTYAAIFGAIALAFAAYRRRK</sequence>
<protein>
    <submittedName>
        <fullName evidence="3">PEP-CTERM sorting domain-containing protein</fullName>
    </submittedName>
</protein>
<dbReference type="InterPro" id="IPR013424">
    <property type="entry name" value="Ice-binding_C"/>
</dbReference>
<dbReference type="RefSeq" id="WP_370396921.1">
    <property type="nucleotide sequence ID" value="NZ_JALBUT010000004.1"/>
</dbReference>
<feature type="signal peptide" evidence="2">
    <location>
        <begin position="1"/>
        <end position="22"/>
    </location>
</feature>
<proteinExistence type="predicted"/>
<keyword evidence="1" id="KW-0812">Transmembrane</keyword>
<dbReference type="EMBL" id="JALBUT010000004">
    <property type="protein sequence ID" value="MDX8415473.1"/>
    <property type="molecule type" value="Genomic_DNA"/>
</dbReference>
<organism evidence="3 4">
    <name type="scientific">Intestinicryptomonas porci</name>
    <dbReference type="NCBI Taxonomy" id="2926320"/>
    <lineage>
        <taxon>Bacteria</taxon>
        <taxon>Pseudomonadati</taxon>
        <taxon>Verrucomicrobiota</taxon>
        <taxon>Opitutia</taxon>
        <taxon>Opitutales</taxon>
        <taxon>Intestinicryptomonaceae</taxon>
        <taxon>Intestinicryptomonas</taxon>
    </lineage>
</organism>
<comment type="caution">
    <text evidence="3">The sequence shown here is derived from an EMBL/GenBank/DDBJ whole genome shotgun (WGS) entry which is preliminary data.</text>
</comment>
<gene>
    <name evidence="3" type="ORF">MOX91_04665</name>
</gene>
<accession>A0ABU4WFY4</accession>
<evidence type="ECO:0000313" key="4">
    <source>
        <dbReference type="Proteomes" id="UP001275932"/>
    </source>
</evidence>
<dbReference type="NCBIfam" id="TIGR02595">
    <property type="entry name" value="PEP_CTERM"/>
    <property type="match status" value="1"/>
</dbReference>
<evidence type="ECO:0000256" key="1">
    <source>
        <dbReference type="SAM" id="Phobius"/>
    </source>
</evidence>
<keyword evidence="1" id="KW-0472">Membrane</keyword>